<protein>
    <submittedName>
        <fullName evidence="1">Uncharacterized protein</fullName>
    </submittedName>
</protein>
<name>A0A5J9V433_9POAL</name>
<reference evidence="1 2" key="1">
    <citation type="journal article" date="2019" name="Sci. Rep.">
        <title>A high-quality genome of Eragrostis curvula grass provides insights into Poaceae evolution and supports new strategies to enhance forage quality.</title>
        <authorList>
            <person name="Carballo J."/>
            <person name="Santos B.A.C.M."/>
            <person name="Zappacosta D."/>
            <person name="Garbus I."/>
            <person name="Selva J.P."/>
            <person name="Gallo C.A."/>
            <person name="Diaz A."/>
            <person name="Albertini E."/>
            <person name="Caccamo M."/>
            <person name="Echenique V."/>
        </authorList>
    </citation>
    <scope>NUCLEOTIDE SEQUENCE [LARGE SCALE GENOMIC DNA]</scope>
    <source>
        <strain evidence="2">cv. Victoria</strain>
        <tissue evidence="1">Leaf</tissue>
    </source>
</reference>
<keyword evidence="2" id="KW-1185">Reference proteome</keyword>
<dbReference type="AlphaFoldDB" id="A0A5J9V433"/>
<feature type="non-terminal residue" evidence="1">
    <location>
        <position position="1"/>
    </location>
</feature>
<proteinExistence type="predicted"/>
<accession>A0A5J9V433</accession>
<sequence>QSKEAAVLLPWLSPSRDQRWKGVLREVLELLPARTCLVLLWPSRSSFNLPNSGVTAHIEPQVFLSAAPVIRHFGVVRVVFFPSLAVPCFSAMSSETERSPALSGTKAVSRLVNLYMLVLAHLFSLTSHTKSNIAQKIMKQILLESSE</sequence>
<evidence type="ECO:0000313" key="2">
    <source>
        <dbReference type="Proteomes" id="UP000324897"/>
    </source>
</evidence>
<evidence type="ECO:0000313" key="1">
    <source>
        <dbReference type="EMBL" id="TVU30666.1"/>
    </source>
</evidence>
<organism evidence="1 2">
    <name type="scientific">Eragrostis curvula</name>
    <name type="common">weeping love grass</name>
    <dbReference type="NCBI Taxonomy" id="38414"/>
    <lineage>
        <taxon>Eukaryota</taxon>
        <taxon>Viridiplantae</taxon>
        <taxon>Streptophyta</taxon>
        <taxon>Embryophyta</taxon>
        <taxon>Tracheophyta</taxon>
        <taxon>Spermatophyta</taxon>
        <taxon>Magnoliopsida</taxon>
        <taxon>Liliopsida</taxon>
        <taxon>Poales</taxon>
        <taxon>Poaceae</taxon>
        <taxon>PACMAD clade</taxon>
        <taxon>Chloridoideae</taxon>
        <taxon>Eragrostideae</taxon>
        <taxon>Eragrostidinae</taxon>
        <taxon>Eragrostis</taxon>
    </lineage>
</organism>
<dbReference type="EMBL" id="RWGY01000011">
    <property type="protein sequence ID" value="TVU30666.1"/>
    <property type="molecule type" value="Genomic_DNA"/>
</dbReference>
<dbReference type="Gramene" id="TVU30666">
    <property type="protein sequence ID" value="TVU30666"/>
    <property type="gene ID" value="EJB05_22299"/>
</dbReference>
<dbReference type="Proteomes" id="UP000324897">
    <property type="component" value="Chromosome 1"/>
</dbReference>
<comment type="caution">
    <text evidence="1">The sequence shown here is derived from an EMBL/GenBank/DDBJ whole genome shotgun (WGS) entry which is preliminary data.</text>
</comment>
<gene>
    <name evidence="1" type="ORF">EJB05_22299</name>
</gene>